<dbReference type="GO" id="GO:0030670">
    <property type="term" value="C:phagocytic vesicle membrane"/>
    <property type="evidence" value="ECO:0007669"/>
    <property type="project" value="UniProtKB-SubCell"/>
</dbReference>
<dbReference type="EnsemblMetazoa" id="Aqu2.1.20229_001">
    <property type="protein sequence ID" value="Aqu2.1.20229_001"/>
    <property type="gene ID" value="Aqu2.1.20229"/>
</dbReference>
<dbReference type="KEGG" id="aqu:100633187"/>
<dbReference type="eggNOG" id="ENOG502QRKR">
    <property type="taxonomic scope" value="Eukaryota"/>
</dbReference>
<sequence length="750" mass="83752">MAIMKYFFVFLFLKISLGELSTSPSSSYPVGDIRNCPTEQIVIPGSPLLRMDAMPGLGFDNLRNRELGQVYSRNYTSCQVSNDGQYLLPDNIYLIPVLNSEVDFFANVYDHYDDWKSTTSFSINAELKIRWANINGKFSAEYQDTKTKMIDTNSRAVRIGLRHHLYSVHVNPDSQLHPSFKSRLMDLAAHIQNNNTEMAHYLSDLIIRDYGTHVVTSVEAGGALYQTTFVSRDFMNNSDSSQLKMSASASFSFLSIFHLSVSAHYTRTDTDINGFTNNTRHQKTSTHGGPPFKLSNFSYADWENGLKNNLIPIDKHGDPLFTAITATNIPELPDMLVMETADYVYQAISRYYKVNTHEGCTDFMSPNFNFRANVNDNSCKKNRQNYTFGGIYQECVNRELGYDVCGSYGSAQTNPLTSDYSCPSGYQKVLLHSGTLSKVMPMTVYHHHCGFWSCHTSSSQVNVVRYSNYYAYWCYYPPGETVPPDSGYMFGGVYSGKHTNAVTGTSTCPPFFSPLHFGQDIQVCVSSDIQGMSYALPFGGFHSCSSGNPLSLSPAQYEKGSSFPLQCPERYNQFLVTVDEGCIVNYCSNVDFILKYTSQPPILPPYKIRPPMTVNQSESMIIVGPYGTVWTKGDDGTWSKHKAGDMINDNEYIWTYTSEPHNVTDDNGTVIGSTYDGSMRTPSFTGAEVAGFVIGSVFSTALCIAFIAAVGCGVKKYKKKRIARKEAVLYLDKSETGENETAVLVQKIQD</sequence>
<evidence type="ECO:0000256" key="1">
    <source>
        <dbReference type="SAM" id="Phobius"/>
    </source>
</evidence>
<dbReference type="EnsemblMetazoa" id="XM_003389481.2">
    <property type="protein sequence ID" value="XP_003389529.1"/>
    <property type="gene ID" value="LOC100633187"/>
</dbReference>
<dbReference type="PANTHER" id="PTHR31463">
    <property type="entry name" value="MACROPHAGE-EXPRESSED GENE 1 PROTEIN"/>
    <property type="match status" value="1"/>
</dbReference>
<proteinExistence type="predicted"/>
<reference evidence="5" key="1">
    <citation type="journal article" date="2010" name="Nature">
        <title>The Amphimedon queenslandica genome and the evolution of animal complexity.</title>
        <authorList>
            <person name="Srivastava M."/>
            <person name="Simakov O."/>
            <person name="Chapman J."/>
            <person name="Fahey B."/>
            <person name="Gauthier M.E."/>
            <person name="Mitros T."/>
            <person name="Richards G.S."/>
            <person name="Conaco C."/>
            <person name="Dacre M."/>
            <person name="Hellsten U."/>
            <person name="Larroux C."/>
            <person name="Putnam N.H."/>
            <person name="Stanke M."/>
            <person name="Adamska M."/>
            <person name="Darling A."/>
            <person name="Degnan S.M."/>
            <person name="Oakley T.H."/>
            <person name="Plachetzki D.C."/>
            <person name="Zhai Y."/>
            <person name="Adamski M."/>
            <person name="Calcino A."/>
            <person name="Cummins S.F."/>
            <person name="Goodstein D.M."/>
            <person name="Harris C."/>
            <person name="Jackson D.J."/>
            <person name="Leys S.P."/>
            <person name="Shu S."/>
            <person name="Woodcroft B.J."/>
            <person name="Vervoort M."/>
            <person name="Kosik K.S."/>
            <person name="Manning G."/>
            <person name="Degnan B.M."/>
            <person name="Rokhsar D.S."/>
        </authorList>
    </citation>
    <scope>NUCLEOTIDE SEQUENCE [LARGE SCALE GENOMIC DNA]</scope>
</reference>
<dbReference type="GO" id="GO:0045087">
    <property type="term" value="P:innate immune response"/>
    <property type="evidence" value="ECO:0007669"/>
    <property type="project" value="UniProtKB-KW"/>
</dbReference>
<name>A0A1X7TXW5_AMPQE</name>
<keyword evidence="1" id="KW-0812">Transmembrane</keyword>
<feature type="signal peptide" evidence="2">
    <location>
        <begin position="1"/>
        <end position="18"/>
    </location>
</feature>
<keyword evidence="5" id="KW-1185">Reference proteome</keyword>
<dbReference type="SMART" id="SM00457">
    <property type="entry name" value="MACPF"/>
    <property type="match status" value="1"/>
</dbReference>
<dbReference type="Pfam" id="PF01823">
    <property type="entry name" value="MACPF"/>
    <property type="match status" value="1"/>
</dbReference>
<feature type="chain" id="PRO_5010886848" description="MACPF domain-containing protein" evidence="2">
    <location>
        <begin position="19"/>
        <end position="750"/>
    </location>
</feature>
<dbReference type="PANTHER" id="PTHR31463:SF1">
    <property type="entry name" value="MACROPHAGE-EXPRESSED GENE 1 PROTEIN"/>
    <property type="match status" value="1"/>
</dbReference>
<dbReference type="OrthoDB" id="6147747at2759"/>
<reference evidence="4" key="2">
    <citation type="submission" date="2017-05" db="UniProtKB">
        <authorList>
            <consortium name="EnsemblMetazoa"/>
        </authorList>
    </citation>
    <scope>IDENTIFICATION</scope>
</reference>
<dbReference type="PROSITE" id="PS51412">
    <property type="entry name" value="MACPF_2"/>
    <property type="match status" value="1"/>
</dbReference>
<organism evidence="4">
    <name type="scientific">Amphimedon queenslandica</name>
    <name type="common">Sponge</name>
    <dbReference type="NCBI Taxonomy" id="400682"/>
    <lineage>
        <taxon>Eukaryota</taxon>
        <taxon>Metazoa</taxon>
        <taxon>Porifera</taxon>
        <taxon>Demospongiae</taxon>
        <taxon>Heteroscleromorpha</taxon>
        <taxon>Haplosclerida</taxon>
        <taxon>Niphatidae</taxon>
        <taxon>Amphimedon</taxon>
    </lineage>
</organism>
<feature type="domain" description="MACPF" evidence="3">
    <location>
        <begin position="25"/>
        <end position="355"/>
    </location>
</feature>
<dbReference type="InterPro" id="IPR020864">
    <property type="entry name" value="MACPF"/>
</dbReference>
<evidence type="ECO:0000313" key="5">
    <source>
        <dbReference type="Proteomes" id="UP000007879"/>
    </source>
</evidence>
<gene>
    <name evidence="4" type="primary">100633187</name>
</gene>
<feature type="transmembrane region" description="Helical" evidence="1">
    <location>
        <begin position="689"/>
        <end position="714"/>
    </location>
</feature>
<protein>
    <recommendedName>
        <fullName evidence="3">MACPF domain-containing protein</fullName>
    </recommendedName>
</protein>
<accession>A0A1X7TXW5</accession>
<evidence type="ECO:0000256" key="2">
    <source>
        <dbReference type="SAM" id="SignalP"/>
    </source>
</evidence>
<keyword evidence="1" id="KW-1133">Transmembrane helix</keyword>
<dbReference type="InterPro" id="IPR039707">
    <property type="entry name" value="MPEG1"/>
</dbReference>
<dbReference type="CDD" id="cd22579">
    <property type="entry name" value="MPEG1_P2"/>
    <property type="match status" value="1"/>
</dbReference>
<dbReference type="InParanoid" id="A0A1X7TXW5"/>
<keyword evidence="1" id="KW-0472">Membrane</keyword>
<dbReference type="Proteomes" id="UP000007879">
    <property type="component" value="Unassembled WGS sequence"/>
</dbReference>
<keyword evidence="2" id="KW-0732">Signal</keyword>
<dbReference type="GO" id="GO:0002250">
    <property type="term" value="P:adaptive immune response"/>
    <property type="evidence" value="ECO:0007669"/>
    <property type="project" value="UniProtKB-KW"/>
</dbReference>
<evidence type="ECO:0000259" key="3">
    <source>
        <dbReference type="PROSITE" id="PS51412"/>
    </source>
</evidence>
<dbReference type="AlphaFoldDB" id="A0A1X7TXW5"/>
<evidence type="ECO:0000313" key="4">
    <source>
        <dbReference type="EnsemblMetazoa" id="Aqu2.1.20229_001"/>
    </source>
</evidence>